<dbReference type="PANTHER" id="PTHR30591:SF1">
    <property type="entry name" value="RECBCD ENZYME SUBUNIT RECC"/>
    <property type="match status" value="1"/>
</dbReference>
<gene>
    <name evidence="11" type="ORF">IAC74_05950</name>
</gene>
<evidence type="ECO:0000313" key="11">
    <source>
        <dbReference type="EMBL" id="HIV03099.1"/>
    </source>
</evidence>
<accession>A0A9D1T078</accession>
<keyword evidence="2" id="KW-0547">Nucleotide-binding</keyword>
<evidence type="ECO:0000256" key="6">
    <source>
        <dbReference type="ARBA" id="ARBA00022839"/>
    </source>
</evidence>
<dbReference type="GO" id="GO:0006310">
    <property type="term" value="P:DNA recombination"/>
    <property type="evidence" value="ECO:0007669"/>
    <property type="project" value="TreeGrafter"/>
</dbReference>
<proteinExistence type="predicted"/>
<dbReference type="AlphaFoldDB" id="A0A9D1T078"/>
<dbReference type="GO" id="GO:0003677">
    <property type="term" value="F:DNA binding"/>
    <property type="evidence" value="ECO:0007669"/>
    <property type="project" value="UniProtKB-KW"/>
</dbReference>
<evidence type="ECO:0000256" key="9">
    <source>
        <dbReference type="ARBA" id="ARBA00023204"/>
    </source>
</evidence>
<dbReference type="SUPFAM" id="SSF52540">
    <property type="entry name" value="P-loop containing nucleoside triphosphate hydrolases"/>
    <property type="match status" value="2"/>
</dbReference>
<dbReference type="GO" id="GO:0005524">
    <property type="term" value="F:ATP binding"/>
    <property type="evidence" value="ECO:0007669"/>
    <property type="project" value="UniProtKB-KW"/>
</dbReference>
<dbReference type="InterPro" id="IPR049035">
    <property type="entry name" value="ADDB_N"/>
</dbReference>
<keyword evidence="7" id="KW-0067">ATP-binding</keyword>
<dbReference type="GO" id="GO:0004527">
    <property type="term" value="F:exonuclease activity"/>
    <property type="evidence" value="ECO:0007669"/>
    <property type="project" value="UniProtKB-KW"/>
</dbReference>
<dbReference type="Pfam" id="PF21445">
    <property type="entry name" value="ADDB_N"/>
    <property type="match status" value="1"/>
</dbReference>
<keyword evidence="3" id="KW-0227">DNA damage</keyword>
<name>A0A9D1T078_9FIRM</name>
<comment type="caution">
    <text evidence="11">The sequence shown here is derived from an EMBL/GenBank/DDBJ whole genome shotgun (WGS) entry which is preliminary data.</text>
</comment>
<evidence type="ECO:0000256" key="7">
    <source>
        <dbReference type="ARBA" id="ARBA00022840"/>
    </source>
</evidence>
<organism evidence="11 12">
    <name type="scientific">Candidatus Aphodoplasma excrementigallinarum</name>
    <dbReference type="NCBI Taxonomy" id="2840673"/>
    <lineage>
        <taxon>Bacteria</taxon>
        <taxon>Bacillati</taxon>
        <taxon>Bacillota</taxon>
        <taxon>Clostridia</taxon>
        <taxon>Eubacteriales</taxon>
        <taxon>Candidatus Aphodoplasma</taxon>
    </lineage>
</organism>
<keyword evidence="9" id="KW-0234">DNA repair</keyword>
<dbReference type="GO" id="GO:0006281">
    <property type="term" value="P:DNA repair"/>
    <property type="evidence" value="ECO:0007669"/>
    <property type="project" value="UniProtKB-KW"/>
</dbReference>
<dbReference type="InterPro" id="IPR027417">
    <property type="entry name" value="P-loop_NTPase"/>
</dbReference>
<evidence type="ECO:0000259" key="10">
    <source>
        <dbReference type="Pfam" id="PF21445"/>
    </source>
</evidence>
<evidence type="ECO:0000256" key="3">
    <source>
        <dbReference type="ARBA" id="ARBA00022763"/>
    </source>
</evidence>
<reference evidence="11" key="2">
    <citation type="journal article" date="2021" name="PeerJ">
        <title>Extensive microbial diversity within the chicken gut microbiome revealed by metagenomics and culture.</title>
        <authorList>
            <person name="Gilroy R."/>
            <person name="Ravi A."/>
            <person name="Getino M."/>
            <person name="Pursley I."/>
            <person name="Horton D.L."/>
            <person name="Alikhan N.F."/>
            <person name="Baker D."/>
            <person name="Gharbi K."/>
            <person name="Hall N."/>
            <person name="Watson M."/>
            <person name="Adriaenssens E.M."/>
            <person name="Foster-Nyarko E."/>
            <person name="Jarju S."/>
            <person name="Secka A."/>
            <person name="Antonio M."/>
            <person name="Oren A."/>
            <person name="Chaudhuri R.R."/>
            <person name="La Ragione R."/>
            <person name="Hildebrand F."/>
            <person name="Pallen M.J."/>
        </authorList>
    </citation>
    <scope>NUCLEOTIDE SEQUENCE</scope>
    <source>
        <strain evidence="11">4920</strain>
    </source>
</reference>
<protein>
    <submittedName>
        <fullName evidence="11">Exodeoxyribonuclease V subunit gamma</fullName>
    </submittedName>
</protein>
<feature type="domain" description="ATP-dependent helicase/deoxyribonuclease subunit B N-terminal" evidence="10">
    <location>
        <begin position="6"/>
        <end position="280"/>
    </location>
</feature>
<dbReference type="Proteomes" id="UP000886743">
    <property type="component" value="Unassembled WGS sequence"/>
</dbReference>
<dbReference type="PANTHER" id="PTHR30591">
    <property type="entry name" value="RECBCD ENZYME SUBUNIT RECC"/>
    <property type="match status" value="1"/>
</dbReference>
<evidence type="ECO:0000256" key="2">
    <source>
        <dbReference type="ARBA" id="ARBA00022741"/>
    </source>
</evidence>
<evidence type="ECO:0000256" key="8">
    <source>
        <dbReference type="ARBA" id="ARBA00023125"/>
    </source>
</evidence>
<keyword evidence="5" id="KW-0347">Helicase</keyword>
<evidence type="ECO:0000256" key="1">
    <source>
        <dbReference type="ARBA" id="ARBA00022722"/>
    </source>
</evidence>
<keyword evidence="1" id="KW-0540">Nuclease</keyword>
<dbReference type="GO" id="GO:0004386">
    <property type="term" value="F:helicase activity"/>
    <property type="evidence" value="ECO:0007669"/>
    <property type="project" value="UniProtKB-KW"/>
</dbReference>
<evidence type="ECO:0000313" key="12">
    <source>
        <dbReference type="Proteomes" id="UP000886743"/>
    </source>
</evidence>
<evidence type="ECO:0000256" key="5">
    <source>
        <dbReference type="ARBA" id="ARBA00022806"/>
    </source>
</evidence>
<reference evidence="11" key="1">
    <citation type="submission" date="2020-10" db="EMBL/GenBank/DDBJ databases">
        <authorList>
            <person name="Gilroy R."/>
        </authorList>
    </citation>
    <scope>NUCLEOTIDE SEQUENCE</scope>
    <source>
        <strain evidence="11">4920</strain>
    </source>
</reference>
<dbReference type="Gene3D" id="3.40.50.300">
    <property type="entry name" value="P-loop containing nucleotide triphosphate hydrolases"/>
    <property type="match status" value="3"/>
</dbReference>
<evidence type="ECO:0000256" key="4">
    <source>
        <dbReference type="ARBA" id="ARBA00022801"/>
    </source>
</evidence>
<sequence>MQITVLYGRAGSGKTHACMETIKSLVKTGARAVMLVPEQFSYRTEKLLVGAAGAASSETAEALTFSRLAGRIFLQKSGAAKLPISAAGKNMLVYRALVTVRSGLTTYALATEKLGFVDQISTLISEFKRYGVTPPQLEELCAQADDPALKGKIGDLAQIYRVYEELFLEDYCDYEDNLYTAAAQLAESGCLDGTHVFIDEFSDFLPQHYKMIEAMCGCAAGITVCLCTDEALDTQGVFAPAARTFYKLKKLCSELGIGFSATYFPHNLLHREHPALLHLEKQYTRYAPALYAGEAEGVSIFEALNVYSEIEQAARRIVALCRDEGYRWRDIALCCGDADTYFEPVKMIFSRYGIPCFLSEKTAAAEHPLVLTILSALDILAGGFRYEDVFAYLKAGFANVSAQEADLLENYVLATGATRRAWLDDKPWSYKSDFTPQQAEANLQIDEIRRRVAAPLLKLREGIGSRRTVREACAAVYAFVCDLEMGARVERLVEGFKQRGEFVLANRYSRIWNSILNILDQMVLTAGDKRIGMEQFRNLMETGLLKEQMGIIPQAADAVSVLDVSLARASECRCLFALGTNCGAFAGSAVQEGILTDREREAIAALGLELAPTAREASFDARFLVYKAVTKPSERLFLSYAVAGMDGAALPESDLCR</sequence>
<feature type="non-terminal residue" evidence="11">
    <location>
        <position position="657"/>
    </location>
</feature>
<dbReference type="EMBL" id="DVOF01000174">
    <property type="protein sequence ID" value="HIV03099.1"/>
    <property type="molecule type" value="Genomic_DNA"/>
</dbReference>
<keyword evidence="4" id="KW-0378">Hydrolase</keyword>
<keyword evidence="8" id="KW-0238">DNA-binding</keyword>
<keyword evidence="6" id="KW-0269">Exonuclease</keyword>